<feature type="transmembrane region" description="Helical" evidence="7">
    <location>
        <begin position="227"/>
        <end position="250"/>
    </location>
</feature>
<dbReference type="SUPFAM" id="SSF82866">
    <property type="entry name" value="Multidrug efflux transporter AcrB transmembrane domain"/>
    <property type="match status" value="2"/>
</dbReference>
<feature type="transmembrane region" description="Helical" evidence="7">
    <location>
        <begin position="201"/>
        <end position="221"/>
    </location>
</feature>
<evidence type="ECO:0000259" key="8">
    <source>
        <dbReference type="PROSITE" id="PS50156"/>
    </source>
</evidence>
<feature type="transmembrane region" description="Helical" evidence="7">
    <location>
        <begin position="612"/>
        <end position="632"/>
    </location>
</feature>
<accession>A0A8J3ZYF1</accession>
<evidence type="ECO:0000256" key="2">
    <source>
        <dbReference type="ARBA" id="ARBA00022475"/>
    </source>
</evidence>
<comment type="caution">
    <text evidence="9">The sequence shown here is derived from an EMBL/GenBank/DDBJ whole genome shotgun (WGS) entry which is preliminary data.</text>
</comment>
<feature type="transmembrane region" description="Helical" evidence="7">
    <location>
        <begin position="395"/>
        <end position="414"/>
    </location>
</feature>
<evidence type="ECO:0000256" key="1">
    <source>
        <dbReference type="ARBA" id="ARBA00004651"/>
    </source>
</evidence>
<feature type="transmembrane region" description="Helical" evidence="7">
    <location>
        <begin position="652"/>
        <end position="672"/>
    </location>
</feature>
<proteinExistence type="predicted"/>
<keyword evidence="3 7" id="KW-0812">Transmembrane</keyword>
<dbReference type="PANTHER" id="PTHR33406:SF13">
    <property type="entry name" value="MEMBRANE PROTEIN YDFJ"/>
    <property type="match status" value="1"/>
</dbReference>
<dbReference type="InterPro" id="IPR050545">
    <property type="entry name" value="Mycobact_MmpL"/>
</dbReference>
<evidence type="ECO:0000313" key="9">
    <source>
        <dbReference type="EMBL" id="GIJ71152.1"/>
    </source>
</evidence>
<gene>
    <name evidence="9" type="ORF">Voc01_060690</name>
</gene>
<protein>
    <submittedName>
        <fullName evidence="9">Membrane protein</fullName>
    </submittedName>
</protein>
<comment type="subcellular location">
    <subcellularLocation>
        <location evidence="1">Cell membrane</location>
        <topology evidence="1">Multi-pass membrane protein</topology>
    </subcellularLocation>
</comment>
<evidence type="ECO:0000256" key="7">
    <source>
        <dbReference type="SAM" id="Phobius"/>
    </source>
</evidence>
<dbReference type="Proteomes" id="UP000635606">
    <property type="component" value="Unassembled WGS sequence"/>
</dbReference>
<sequence>MLAMDSFTRRLGTASARRPWITIAAWIIGAIVVLGLAGTFGGSFADDFVAPGSQSEHAMRLLEERFPEATNGTALAVFAAPEGERLELHRAAVDLAVRRIADVEHVTAVGDLTVAPDGRIGYAEITFDAPPTHLGTHVFTAITEALQPARQVGLTAETGGDAAFINSETPTSGAEAVGILAALIVLVVAFGAIVAALAPIVLALVVVAAGLGVIALLATVMDVSTAAPTTAAMVGLGVGIDYALFIVARYRENRAAGRGNRIALADAMGSAGSAVVFAGGTIVVAMSALTLTGMGFLVSIGLSTALVVLGAVAAALTLLPALLTLLGDRIDRGRLPHRLRLRGRRAPLGGMTPLHGGGTPLGATAALHGGGTPGDGTAATHGWGRMAYAVSRRPWPYLLVATAFLLLLAAPTLAMRTGFPDAGGDSTDTGHRRAYDLLADGFGPGINGPLLLVVDLRAGDTDIPALTRRIAADPGIASVGDPYSSRTGDTVVLRLVPTTAPADAATSRTLDRVRDVVPANASVSGLTAMTTDLSRRLERMLPIFVAGILAASFVLLLLVFRSVVVPLKAVLMNLLSIGAAYGVLVAVFQWGWLQGVIGLSETTVIASPLPTLFFAVLFGLSMDYEVFLLSRIREEYRASGDTVGSVARGITVTGRVITSAALIMTAVFLAFVANPSPFTKMVGLGLATAVFLDATVVRLVLVPALMTLLGKANWWLPGWLARVLPRLDSPVREQFQHDHGGGERELREPHDELLPELSPEACPTR</sequence>
<feature type="transmembrane region" description="Helical" evidence="7">
    <location>
        <begin position="262"/>
        <end position="289"/>
    </location>
</feature>
<dbReference type="Gene3D" id="1.20.1640.10">
    <property type="entry name" value="Multidrug efflux transporter AcrB transmembrane domain"/>
    <property type="match status" value="2"/>
</dbReference>
<organism evidence="9 10">
    <name type="scientific">Virgisporangium ochraceum</name>
    <dbReference type="NCBI Taxonomy" id="65505"/>
    <lineage>
        <taxon>Bacteria</taxon>
        <taxon>Bacillati</taxon>
        <taxon>Actinomycetota</taxon>
        <taxon>Actinomycetes</taxon>
        <taxon>Micromonosporales</taxon>
        <taxon>Micromonosporaceae</taxon>
        <taxon>Virgisporangium</taxon>
    </lineage>
</organism>
<dbReference type="InterPro" id="IPR000731">
    <property type="entry name" value="SSD"/>
</dbReference>
<dbReference type="AlphaFoldDB" id="A0A8J3ZYF1"/>
<reference evidence="9" key="1">
    <citation type="submission" date="2021-01" db="EMBL/GenBank/DDBJ databases">
        <title>Whole genome shotgun sequence of Virgisporangium ochraceum NBRC 16418.</title>
        <authorList>
            <person name="Komaki H."/>
            <person name="Tamura T."/>
        </authorList>
    </citation>
    <scope>NUCLEOTIDE SEQUENCE</scope>
    <source>
        <strain evidence="9">NBRC 16418</strain>
    </source>
</reference>
<keyword evidence="2" id="KW-1003">Cell membrane</keyword>
<evidence type="ECO:0000256" key="4">
    <source>
        <dbReference type="ARBA" id="ARBA00022989"/>
    </source>
</evidence>
<feature type="transmembrane region" description="Helical" evidence="7">
    <location>
        <begin position="540"/>
        <end position="560"/>
    </location>
</feature>
<evidence type="ECO:0000256" key="6">
    <source>
        <dbReference type="SAM" id="MobiDB-lite"/>
    </source>
</evidence>
<name>A0A8J3ZYF1_9ACTN</name>
<feature type="transmembrane region" description="Helical" evidence="7">
    <location>
        <begin position="176"/>
        <end position="194"/>
    </location>
</feature>
<dbReference type="PROSITE" id="PS50156">
    <property type="entry name" value="SSD"/>
    <property type="match status" value="1"/>
</dbReference>
<feature type="transmembrane region" description="Helical" evidence="7">
    <location>
        <begin position="20"/>
        <end position="45"/>
    </location>
</feature>
<evidence type="ECO:0000313" key="10">
    <source>
        <dbReference type="Proteomes" id="UP000635606"/>
    </source>
</evidence>
<feature type="transmembrane region" description="Helical" evidence="7">
    <location>
        <begin position="684"/>
        <end position="709"/>
    </location>
</feature>
<keyword evidence="5 7" id="KW-0472">Membrane</keyword>
<feature type="domain" description="SSD" evidence="8">
    <location>
        <begin position="196"/>
        <end position="325"/>
    </location>
</feature>
<feature type="region of interest" description="Disordered" evidence="6">
    <location>
        <begin position="734"/>
        <end position="765"/>
    </location>
</feature>
<dbReference type="GO" id="GO:0005886">
    <property type="term" value="C:plasma membrane"/>
    <property type="evidence" value="ECO:0007669"/>
    <property type="project" value="UniProtKB-SubCell"/>
</dbReference>
<dbReference type="PANTHER" id="PTHR33406">
    <property type="entry name" value="MEMBRANE PROTEIN MJ1562-RELATED"/>
    <property type="match status" value="1"/>
</dbReference>
<keyword evidence="10" id="KW-1185">Reference proteome</keyword>
<dbReference type="InterPro" id="IPR004869">
    <property type="entry name" value="MMPL_dom"/>
</dbReference>
<feature type="transmembrane region" description="Helical" evidence="7">
    <location>
        <begin position="572"/>
        <end position="592"/>
    </location>
</feature>
<dbReference type="Pfam" id="PF03176">
    <property type="entry name" value="MMPL"/>
    <property type="match status" value="2"/>
</dbReference>
<evidence type="ECO:0000256" key="3">
    <source>
        <dbReference type="ARBA" id="ARBA00022692"/>
    </source>
</evidence>
<feature type="transmembrane region" description="Helical" evidence="7">
    <location>
        <begin position="295"/>
        <end position="326"/>
    </location>
</feature>
<dbReference type="EMBL" id="BOPH01000086">
    <property type="protein sequence ID" value="GIJ71152.1"/>
    <property type="molecule type" value="Genomic_DNA"/>
</dbReference>
<feature type="compositionally biased region" description="Basic and acidic residues" evidence="6">
    <location>
        <begin position="734"/>
        <end position="753"/>
    </location>
</feature>
<evidence type="ECO:0000256" key="5">
    <source>
        <dbReference type="ARBA" id="ARBA00023136"/>
    </source>
</evidence>
<keyword evidence="4 7" id="KW-1133">Transmembrane helix</keyword>